<comment type="function">
    <text evidence="5">Required for morphogenesis and for the elongation of the flagellar filament by facilitating polymerization of the flagellin monomers at the tip of growing filament. Forms a capping structure, which prevents flagellin subunits (transported through the central channel of the flagellum) from leaking out without polymerization at the distal end.</text>
</comment>
<organism evidence="8 9">
    <name type="scientific">Pollutimonas bauzanensis</name>
    <dbReference type="NCBI Taxonomy" id="658167"/>
    <lineage>
        <taxon>Bacteria</taxon>
        <taxon>Pseudomonadati</taxon>
        <taxon>Pseudomonadota</taxon>
        <taxon>Betaproteobacteria</taxon>
        <taxon>Burkholderiales</taxon>
        <taxon>Alcaligenaceae</taxon>
        <taxon>Pollutimonas</taxon>
    </lineage>
</organism>
<name>A0A1M5Z435_9BURK</name>
<accession>A0A1M5Z435</accession>
<dbReference type="AlphaFoldDB" id="A0A1M5Z435"/>
<sequence>MAISSIGVGSGLPLSELLENLRTNEELSLGLIESRATAVQNRLSGYGTIKSSIEALKTASDALGKAETFGALKTTVSGDAFTASASAKGIAGQYRIEVQELATAQTLTSAGQTNRKAALADGKVGIEIKLAGNAAKTLTLDSADTSLEGIAKAINSDSSLGVSATLINDGSVPPKSYLLLTAKETGEKASIERITVTDAGAGTDVTALQNTIGFVKGSGGAPNTGALTEQAAKNASLLVNGIQITSQSNTVEDAIDGVTLTLLKKNEAGSADTLSITKDDSVASKAINTFVSAYNNLQSIIKTLTSYDVDNQKSSALTGDSLARNVQSQVRGALNAAGTGAVRTLAQLGITTSPTDGTLKVDDDKLAAALKDNMVDVQSLFAGENGISKQLGAVADTYVKSGGLINSAADSMTDTLKQMNKQYQAESDRIDARMENYRKQFTALDTAMAQMNSVSSYLTQQLAMLSNLNDQS</sequence>
<dbReference type="Pfam" id="PF07195">
    <property type="entry name" value="FliD_C"/>
    <property type="match status" value="1"/>
</dbReference>
<dbReference type="PANTHER" id="PTHR30288">
    <property type="entry name" value="FLAGELLAR CAP/ASSEMBLY PROTEIN FLID"/>
    <property type="match status" value="1"/>
</dbReference>
<dbReference type="GO" id="GO:0009421">
    <property type="term" value="C:bacterial-type flagellum filament cap"/>
    <property type="evidence" value="ECO:0007669"/>
    <property type="project" value="InterPro"/>
</dbReference>
<evidence type="ECO:0000259" key="6">
    <source>
        <dbReference type="Pfam" id="PF02465"/>
    </source>
</evidence>
<dbReference type="GO" id="GO:0007155">
    <property type="term" value="P:cell adhesion"/>
    <property type="evidence" value="ECO:0007669"/>
    <property type="project" value="InterPro"/>
</dbReference>
<feature type="coiled-coil region" evidence="5">
    <location>
        <begin position="409"/>
        <end position="440"/>
    </location>
</feature>
<dbReference type="STRING" id="658167.SAMN04488135_11255"/>
<dbReference type="PANTHER" id="PTHR30288:SF0">
    <property type="entry name" value="FLAGELLAR HOOK-ASSOCIATED PROTEIN 2"/>
    <property type="match status" value="1"/>
</dbReference>
<reference evidence="8 9" key="1">
    <citation type="submission" date="2016-11" db="EMBL/GenBank/DDBJ databases">
        <authorList>
            <person name="Jaros S."/>
            <person name="Januszkiewicz K."/>
            <person name="Wedrychowicz H."/>
        </authorList>
    </citation>
    <scope>NUCLEOTIDE SEQUENCE [LARGE SCALE GENOMIC DNA]</scope>
    <source>
        <strain evidence="8 9">CGMCC 1.10190</strain>
    </source>
</reference>
<feature type="domain" description="Flagellar hook-associated protein 2 N-terminal" evidence="6">
    <location>
        <begin position="10"/>
        <end position="105"/>
    </location>
</feature>
<keyword evidence="8" id="KW-0969">Cilium</keyword>
<dbReference type="InterPro" id="IPR003481">
    <property type="entry name" value="FliD_N"/>
</dbReference>
<evidence type="ECO:0000256" key="3">
    <source>
        <dbReference type="ARBA" id="ARBA00023054"/>
    </source>
</evidence>
<comment type="similarity">
    <text evidence="1 5">Belongs to the FliD family.</text>
</comment>
<dbReference type="RefSeq" id="WP_073106299.1">
    <property type="nucleotide sequence ID" value="NZ_FQXE01000012.1"/>
</dbReference>
<dbReference type="GO" id="GO:0005576">
    <property type="term" value="C:extracellular region"/>
    <property type="evidence" value="ECO:0007669"/>
    <property type="project" value="UniProtKB-SubCell"/>
</dbReference>
<keyword evidence="4 5" id="KW-0975">Bacterial flagellum</keyword>
<evidence type="ECO:0000313" key="8">
    <source>
        <dbReference type="EMBL" id="SHI18941.1"/>
    </source>
</evidence>
<comment type="subunit">
    <text evidence="2 5">Homopentamer.</text>
</comment>
<dbReference type="EMBL" id="FQXE01000012">
    <property type="protein sequence ID" value="SHI18941.1"/>
    <property type="molecule type" value="Genomic_DNA"/>
</dbReference>
<keyword evidence="3 5" id="KW-0175">Coiled coil</keyword>
<keyword evidence="8" id="KW-0282">Flagellum</keyword>
<dbReference type="GO" id="GO:0071973">
    <property type="term" value="P:bacterial-type flagellum-dependent cell motility"/>
    <property type="evidence" value="ECO:0007669"/>
    <property type="project" value="TreeGrafter"/>
</dbReference>
<keyword evidence="9" id="KW-1185">Reference proteome</keyword>
<evidence type="ECO:0000313" key="9">
    <source>
        <dbReference type="Proteomes" id="UP000184226"/>
    </source>
</evidence>
<proteinExistence type="inferred from homology"/>
<protein>
    <recommendedName>
        <fullName evidence="5">Flagellar hook-associated protein 2</fullName>
        <shortName evidence="5">HAP2</shortName>
    </recommendedName>
    <alternativeName>
        <fullName evidence="5">Flagellar cap protein</fullName>
    </alternativeName>
</protein>
<dbReference type="Proteomes" id="UP000184226">
    <property type="component" value="Unassembled WGS sequence"/>
</dbReference>
<dbReference type="OrthoDB" id="5980200at2"/>
<evidence type="ECO:0000259" key="7">
    <source>
        <dbReference type="Pfam" id="PF07195"/>
    </source>
</evidence>
<evidence type="ECO:0000256" key="4">
    <source>
        <dbReference type="ARBA" id="ARBA00023143"/>
    </source>
</evidence>
<gene>
    <name evidence="8" type="ORF">SAMN04488135_11255</name>
</gene>
<evidence type="ECO:0000256" key="1">
    <source>
        <dbReference type="ARBA" id="ARBA00009764"/>
    </source>
</evidence>
<keyword evidence="5" id="KW-0964">Secreted</keyword>
<keyword evidence="8" id="KW-0966">Cell projection</keyword>
<feature type="domain" description="Flagellar hook-associated protein 2 C-terminal" evidence="7">
    <location>
        <begin position="232"/>
        <end position="453"/>
    </location>
</feature>
<evidence type="ECO:0000256" key="5">
    <source>
        <dbReference type="RuleBase" id="RU362066"/>
    </source>
</evidence>
<dbReference type="InterPro" id="IPR040026">
    <property type="entry name" value="FliD"/>
</dbReference>
<dbReference type="InterPro" id="IPR010809">
    <property type="entry name" value="FliD_C"/>
</dbReference>
<comment type="subcellular location">
    <subcellularLocation>
        <location evidence="5">Secreted</location>
    </subcellularLocation>
    <subcellularLocation>
        <location evidence="5">Bacterial flagellum</location>
    </subcellularLocation>
</comment>
<evidence type="ECO:0000256" key="2">
    <source>
        <dbReference type="ARBA" id="ARBA00011255"/>
    </source>
</evidence>
<dbReference type="Pfam" id="PF02465">
    <property type="entry name" value="FliD_N"/>
    <property type="match status" value="1"/>
</dbReference>
<dbReference type="GO" id="GO:0009424">
    <property type="term" value="C:bacterial-type flagellum hook"/>
    <property type="evidence" value="ECO:0007669"/>
    <property type="project" value="UniProtKB-UniRule"/>
</dbReference>